<dbReference type="PRINTS" id="PR00081">
    <property type="entry name" value="GDHRDH"/>
</dbReference>
<dbReference type="EMBL" id="CP149782">
    <property type="protein sequence ID" value="WYF45884.1"/>
    <property type="molecule type" value="Genomic_DNA"/>
</dbReference>
<organism evidence="5">
    <name type="scientific">Deinococcus sp. VB142</name>
    <dbReference type="NCBI Taxonomy" id="3112952"/>
    <lineage>
        <taxon>Bacteria</taxon>
        <taxon>Thermotogati</taxon>
        <taxon>Deinococcota</taxon>
        <taxon>Deinococci</taxon>
        <taxon>Deinococcales</taxon>
        <taxon>Deinococcaceae</taxon>
        <taxon>Deinococcus</taxon>
    </lineage>
</organism>
<keyword evidence="2 5" id="KW-0560">Oxidoreductase</keyword>
<evidence type="ECO:0000256" key="1">
    <source>
        <dbReference type="ARBA" id="ARBA00006484"/>
    </source>
</evidence>
<dbReference type="EC" id="1.-.-.-" evidence="5"/>
<dbReference type="SUPFAM" id="SSF51735">
    <property type="entry name" value="NAD(P)-binding Rossmann-fold domains"/>
    <property type="match status" value="1"/>
</dbReference>
<evidence type="ECO:0000313" key="5">
    <source>
        <dbReference type="EMBL" id="WYF45884.1"/>
    </source>
</evidence>
<dbReference type="AlphaFoldDB" id="A0AAU6Q5K4"/>
<dbReference type="SMART" id="SM00822">
    <property type="entry name" value="PKS_KR"/>
    <property type="match status" value="1"/>
</dbReference>
<protein>
    <submittedName>
        <fullName evidence="5">SDR family oxidoreductase</fullName>
        <ecNumber evidence="5">1.-.-.-</ecNumber>
    </submittedName>
</protein>
<evidence type="ECO:0000259" key="4">
    <source>
        <dbReference type="SMART" id="SM00822"/>
    </source>
</evidence>
<comment type="similarity">
    <text evidence="1 3">Belongs to the short-chain dehydrogenases/reductases (SDR) family.</text>
</comment>
<dbReference type="PRINTS" id="PR00080">
    <property type="entry name" value="SDRFAMILY"/>
</dbReference>
<dbReference type="InterPro" id="IPR036291">
    <property type="entry name" value="NAD(P)-bd_dom_sf"/>
</dbReference>
<sequence>MRPQLTLAASNRPTALITGASGGLGTEFARQLAAMGADLLLTSPESEPLNALADELREQGVWIGVLVLDLTAPDAAAQVEAHCQRLGLTIDLLINNAGIGEFGPFVTLDRARQQQMIALNVAALTDLTHRFLPGMVQRGRGRVLNVASTAAFMPSPLMTVYAATKAYILSFSEALQEEVRGTGVYVTALCPGPMRTAFAMQGHMEKNAVFSGGLHEVLIVEPRETARQGIQAMVLGRSVQVVGRVNRLSSLLPRLAPRDLLPRIVRRAQTPAD</sequence>
<proteinExistence type="inferred from homology"/>
<dbReference type="InterPro" id="IPR002347">
    <property type="entry name" value="SDR_fam"/>
</dbReference>
<evidence type="ECO:0000256" key="2">
    <source>
        <dbReference type="ARBA" id="ARBA00023002"/>
    </source>
</evidence>
<reference evidence="5" key="1">
    <citation type="submission" date="2024-03" db="EMBL/GenBank/DDBJ databases">
        <title>Deinococcus weizhi sp. nov., isolated from human skin.</title>
        <authorList>
            <person name="Wei Z."/>
            <person name="Tian F."/>
            <person name="Yang C."/>
            <person name="Xin L.T."/>
            <person name="Wen Z.J."/>
            <person name="Lan K.C."/>
            <person name="Yu L."/>
            <person name="Zhe W."/>
            <person name="Dan F.D."/>
            <person name="Jun W."/>
            <person name="Rui Z."/>
            <person name="Yong X.J."/>
            <person name="Ting Y."/>
            <person name="Wei X."/>
            <person name="Xu Z.G."/>
            <person name="Xin Z."/>
            <person name="Dong F.G."/>
            <person name="Ni X.M."/>
            <person name="Zheng M.G."/>
            <person name="Chun Y."/>
            <person name="Qian W.X."/>
        </authorList>
    </citation>
    <scope>NUCLEOTIDE SEQUENCE</scope>
    <source>
        <strain evidence="5">VB142</strain>
    </source>
</reference>
<evidence type="ECO:0000256" key="3">
    <source>
        <dbReference type="RuleBase" id="RU000363"/>
    </source>
</evidence>
<name>A0AAU6Q5K4_9DEIO</name>
<feature type="domain" description="Ketoreductase" evidence="4">
    <location>
        <begin position="13"/>
        <end position="197"/>
    </location>
</feature>
<accession>A0AAU6Q5K4</accession>
<dbReference type="PIRSF" id="PIRSF000126">
    <property type="entry name" value="11-beta-HSD1"/>
    <property type="match status" value="1"/>
</dbReference>
<dbReference type="Pfam" id="PF00106">
    <property type="entry name" value="adh_short"/>
    <property type="match status" value="1"/>
</dbReference>
<dbReference type="Gene3D" id="3.40.50.720">
    <property type="entry name" value="NAD(P)-binding Rossmann-like Domain"/>
    <property type="match status" value="1"/>
</dbReference>
<dbReference type="PANTHER" id="PTHR44196:SF2">
    <property type="entry name" value="SHORT-CHAIN DEHYDROGENASE-RELATED"/>
    <property type="match status" value="1"/>
</dbReference>
<dbReference type="RefSeq" id="WP_339097247.1">
    <property type="nucleotide sequence ID" value="NZ_CP149782.1"/>
</dbReference>
<dbReference type="GO" id="GO:0016491">
    <property type="term" value="F:oxidoreductase activity"/>
    <property type="evidence" value="ECO:0007669"/>
    <property type="project" value="UniProtKB-KW"/>
</dbReference>
<dbReference type="GO" id="GO:0016020">
    <property type="term" value="C:membrane"/>
    <property type="evidence" value="ECO:0007669"/>
    <property type="project" value="TreeGrafter"/>
</dbReference>
<dbReference type="InterPro" id="IPR020904">
    <property type="entry name" value="Sc_DH/Rdtase_CS"/>
</dbReference>
<gene>
    <name evidence="5" type="ORF">WDJ50_05225</name>
</gene>
<dbReference type="PANTHER" id="PTHR44196">
    <property type="entry name" value="DEHYDROGENASE/REDUCTASE SDR FAMILY MEMBER 7B"/>
    <property type="match status" value="1"/>
</dbReference>
<dbReference type="PROSITE" id="PS00061">
    <property type="entry name" value="ADH_SHORT"/>
    <property type="match status" value="1"/>
</dbReference>
<dbReference type="InterPro" id="IPR057326">
    <property type="entry name" value="KR_dom"/>
</dbReference>